<protein>
    <submittedName>
        <fullName evidence="8">Osteopetrosis-associated transmembrane protein 1</fullName>
    </submittedName>
</protein>
<evidence type="ECO:0000256" key="3">
    <source>
        <dbReference type="SAM" id="SignalP"/>
    </source>
</evidence>
<dbReference type="InterPro" id="IPR019172">
    <property type="entry name" value="Osteopetrosis-assoc_TM_1"/>
</dbReference>
<dbReference type="AlphaFoldDB" id="A0A0R3SR20"/>
<dbReference type="PANTHER" id="PTHR15644">
    <property type="entry name" value="OSTEOPETROSIS ASSOCIATED TRANSMEMBRANE PROTEIN 1"/>
    <property type="match status" value="1"/>
</dbReference>
<sequence length="355" mass="39570">MSTLFPLLRYLILVSVITHSSFADDCESYFNNLTNSVINAYTCFSSFCLPLAICSRCSENLTELESILNDTTTKNQFGILCSSYLARKQLIQPWLEVILSLRKIWRTAHCDQCLSKNSSDAYSLTALYTTNDALPNYNLSAYNTVTLKVFDHLNATVECVTRYIQNSNVSFLDPVNFPTESSIQVNKSVCQNCLNEYSKLIQSYEVWINKVSGQKRGSFLLPLDVSSFTYRGLCIDVVDALNRSHFVWSNILGCSISPTQKTGPTLLPLIICVVVGVAFHAALICFFHKPSYVVVYMQSRVEATTESAQPTTSNGIVSTDNSQQPSSSLLRKTSFAPAVRNISFDLLPQEAPLNQ</sequence>
<feature type="region of interest" description="Disordered" evidence="1">
    <location>
        <begin position="307"/>
        <end position="328"/>
    </location>
</feature>
<accession>A0A0R3SR20</accession>
<reference evidence="5 7" key="3">
    <citation type="submission" date="2019-07" db="EMBL/GenBank/DDBJ databases">
        <authorList>
            <person name="Jastrzebski P J."/>
            <person name="Paukszto L."/>
            <person name="Jastrzebski P J."/>
        </authorList>
    </citation>
    <scope>NUCLEOTIDE SEQUENCE [LARGE SCALE GENOMIC DNA]</scope>
    <source>
        <strain evidence="5 7">WMS-il1</strain>
    </source>
</reference>
<keyword evidence="2" id="KW-1133">Transmembrane helix</keyword>
<feature type="signal peptide" evidence="3">
    <location>
        <begin position="1"/>
        <end position="23"/>
    </location>
</feature>
<dbReference type="GO" id="GO:0005829">
    <property type="term" value="C:cytosol"/>
    <property type="evidence" value="ECO:0007669"/>
    <property type="project" value="TreeGrafter"/>
</dbReference>
<evidence type="ECO:0000256" key="1">
    <source>
        <dbReference type="SAM" id="MobiDB-lite"/>
    </source>
</evidence>
<keyword evidence="7" id="KW-1185">Reference proteome</keyword>
<gene>
    <name evidence="4" type="ORF">HDID_LOCUS7574</name>
    <name evidence="5" type="ORF">WMSIL1_LOCUS14135</name>
</gene>
<proteinExistence type="predicted"/>
<keyword evidence="2" id="KW-0472">Membrane</keyword>
<dbReference type="OrthoDB" id="8021850at2759"/>
<dbReference type="EMBL" id="CABIJS010000705">
    <property type="protein sequence ID" value="VUZ56518.1"/>
    <property type="molecule type" value="Genomic_DNA"/>
</dbReference>
<keyword evidence="3" id="KW-0732">Signal</keyword>
<organism evidence="8">
    <name type="scientific">Hymenolepis diminuta</name>
    <name type="common">Rat tapeworm</name>
    <dbReference type="NCBI Taxonomy" id="6216"/>
    <lineage>
        <taxon>Eukaryota</taxon>
        <taxon>Metazoa</taxon>
        <taxon>Spiralia</taxon>
        <taxon>Lophotrochozoa</taxon>
        <taxon>Platyhelminthes</taxon>
        <taxon>Cestoda</taxon>
        <taxon>Eucestoda</taxon>
        <taxon>Cyclophyllidea</taxon>
        <taxon>Hymenolepididae</taxon>
        <taxon>Hymenolepis</taxon>
    </lineage>
</organism>
<evidence type="ECO:0000313" key="4">
    <source>
        <dbReference type="EMBL" id="VDL59892.1"/>
    </source>
</evidence>
<reference evidence="8" key="1">
    <citation type="submission" date="2017-02" db="UniProtKB">
        <authorList>
            <consortium name="WormBaseParasite"/>
        </authorList>
    </citation>
    <scope>IDENTIFICATION</scope>
</reference>
<evidence type="ECO:0000313" key="5">
    <source>
        <dbReference type="EMBL" id="VUZ56518.1"/>
    </source>
</evidence>
<dbReference type="STRING" id="6216.A0A0R3SR20"/>
<dbReference type="Pfam" id="PF09777">
    <property type="entry name" value="OSTMP1"/>
    <property type="match status" value="1"/>
</dbReference>
<evidence type="ECO:0000313" key="6">
    <source>
        <dbReference type="Proteomes" id="UP000274504"/>
    </source>
</evidence>
<dbReference type="WBParaSite" id="HDID_0000757601-mRNA-1">
    <property type="protein sequence ID" value="HDID_0000757601-mRNA-1"/>
    <property type="gene ID" value="HDID_0000757601"/>
</dbReference>
<feature type="chain" id="PRO_5044546558" evidence="3">
    <location>
        <begin position="24"/>
        <end position="355"/>
    </location>
</feature>
<dbReference type="EMBL" id="UYSG01010949">
    <property type="protein sequence ID" value="VDL59892.1"/>
    <property type="molecule type" value="Genomic_DNA"/>
</dbReference>
<evidence type="ECO:0000256" key="2">
    <source>
        <dbReference type="SAM" id="Phobius"/>
    </source>
</evidence>
<reference evidence="4 6" key="2">
    <citation type="submission" date="2018-11" db="EMBL/GenBank/DDBJ databases">
        <authorList>
            <consortium name="Pathogen Informatics"/>
        </authorList>
    </citation>
    <scope>NUCLEOTIDE SEQUENCE [LARGE SCALE GENOMIC DNA]</scope>
</reference>
<dbReference type="Proteomes" id="UP000321570">
    <property type="component" value="Unassembled WGS sequence"/>
</dbReference>
<dbReference type="Proteomes" id="UP000274504">
    <property type="component" value="Unassembled WGS sequence"/>
</dbReference>
<evidence type="ECO:0000313" key="8">
    <source>
        <dbReference type="WBParaSite" id="HDID_0000757601-mRNA-1"/>
    </source>
</evidence>
<name>A0A0R3SR20_HYMDI</name>
<feature type="transmembrane region" description="Helical" evidence="2">
    <location>
        <begin position="266"/>
        <end position="287"/>
    </location>
</feature>
<evidence type="ECO:0000313" key="7">
    <source>
        <dbReference type="Proteomes" id="UP000321570"/>
    </source>
</evidence>
<dbReference type="PANTHER" id="PTHR15644:SF2">
    <property type="entry name" value="OSTEOPETROSIS-ASSOCIATED TRANSMEMBRANE PROTEIN 1"/>
    <property type="match status" value="1"/>
</dbReference>
<keyword evidence="2" id="KW-0812">Transmembrane</keyword>